<feature type="transmembrane region" description="Helical" evidence="1">
    <location>
        <begin position="170"/>
        <end position="188"/>
    </location>
</feature>
<dbReference type="AlphaFoldDB" id="A0A8B2NI86"/>
<dbReference type="PANTHER" id="PTHR35342">
    <property type="entry name" value="TRICARBOXYLIC TRANSPORT PROTEIN"/>
    <property type="match status" value="1"/>
</dbReference>
<dbReference type="InterPro" id="IPR002823">
    <property type="entry name" value="DUF112_TM"/>
</dbReference>
<feature type="transmembrane region" description="Helical" evidence="1">
    <location>
        <begin position="468"/>
        <end position="489"/>
    </location>
</feature>
<evidence type="ECO:0000313" key="4">
    <source>
        <dbReference type="Proteomes" id="UP000249590"/>
    </source>
</evidence>
<dbReference type="Pfam" id="PF01970">
    <property type="entry name" value="TctA"/>
    <property type="match status" value="1"/>
</dbReference>
<keyword evidence="1" id="KW-0812">Transmembrane</keyword>
<feature type="transmembrane region" description="Helical" evidence="1">
    <location>
        <begin position="59"/>
        <end position="77"/>
    </location>
</feature>
<proteinExistence type="predicted"/>
<feature type="transmembrane region" description="Helical" evidence="1">
    <location>
        <begin position="362"/>
        <end position="381"/>
    </location>
</feature>
<dbReference type="EMBL" id="QHHQ01000009">
    <property type="protein sequence ID" value="RAH97231.1"/>
    <property type="molecule type" value="Genomic_DNA"/>
</dbReference>
<sequence length="514" mass="52676">MGGLHELAAFGGQLVAILAVPQNWFVLIGASLLGIVFGALPGLTATLGVGLLATLTYGLGYQTALIALIALYVGAIYGGSYPAILLNIPGTAASAASAMDGYPMSARGEGGKALGLTTTASFIGTLLGMLALAILSPLIVEIALGFTSYEYFLLALFGILISGTLQSPDLVVKGWIAGFIGMALSVIGRDPLMFYPRYTFGQPALDQGLEVVPVLIGAFAIPQIISTLASRAPLAVTQVQGRVVPALGTLLKNSRHIVRSAAIGIGIGAVPGVGEDIAGWVSYGTAKSTSRHPETFGTGEPAGLVSAETANNACIGGALIPLVTLGIPGSPPAVMLLGALMLHGLTPGPMLSISNPTFIAELAAIMVLASAAMCVNGLLLAKQVVKVLALPAEIFLPVVAVLSVLGSYALGLNVENLYLMLAVGLAAYLLTIMKYPIAPLVIGVILGPMADENLRRALMVGQGSPAGFVERPVSLVLLAATLLLVVAQIPQARRFIARAWPGRSAAADLRDHRP</sequence>
<gene>
    <name evidence="3" type="ORF">DLJ53_28905</name>
</gene>
<keyword evidence="4" id="KW-1185">Reference proteome</keyword>
<feature type="transmembrane region" description="Helical" evidence="1">
    <location>
        <begin position="319"/>
        <end position="342"/>
    </location>
</feature>
<name>A0A8B2NI86_9HYPH</name>
<feature type="transmembrane region" description="Helical" evidence="1">
    <location>
        <begin position="24"/>
        <end position="52"/>
    </location>
</feature>
<dbReference type="OrthoDB" id="9791872at2"/>
<feature type="transmembrane region" description="Helical" evidence="1">
    <location>
        <begin position="388"/>
        <end position="411"/>
    </location>
</feature>
<reference evidence="3 4" key="1">
    <citation type="submission" date="2018-05" db="EMBL/GenBank/DDBJ databases">
        <title>Acuticoccus sediminis sp. nov., isolated from deep-sea sediment of Indian Ocean.</title>
        <authorList>
            <person name="Liu X."/>
            <person name="Lai Q."/>
            <person name="Du Y."/>
            <person name="Sun F."/>
            <person name="Zhang X."/>
            <person name="Wang S."/>
            <person name="Shao Z."/>
        </authorList>
    </citation>
    <scope>NUCLEOTIDE SEQUENCE [LARGE SCALE GENOMIC DNA]</scope>
    <source>
        <strain evidence="3 4">PTG4-2</strain>
    </source>
</reference>
<evidence type="ECO:0000256" key="1">
    <source>
        <dbReference type="SAM" id="Phobius"/>
    </source>
</evidence>
<comment type="caution">
    <text evidence="3">The sequence shown here is derived from an EMBL/GenBank/DDBJ whole genome shotgun (WGS) entry which is preliminary data.</text>
</comment>
<accession>A0A8B2NI86</accession>
<dbReference type="RefSeq" id="WP_111351727.1">
    <property type="nucleotide sequence ID" value="NZ_JAIWKD010000009.1"/>
</dbReference>
<evidence type="ECO:0000259" key="2">
    <source>
        <dbReference type="Pfam" id="PF01970"/>
    </source>
</evidence>
<feature type="transmembrane region" description="Helical" evidence="1">
    <location>
        <begin position="114"/>
        <end position="136"/>
    </location>
</feature>
<keyword evidence="1" id="KW-0472">Membrane</keyword>
<organism evidence="3 4">
    <name type="scientific">Acuticoccus sediminis</name>
    <dbReference type="NCBI Taxonomy" id="2184697"/>
    <lineage>
        <taxon>Bacteria</taxon>
        <taxon>Pseudomonadati</taxon>
        <taxon>Pseudomonadota</taxon>
        <taxon>Alphaproteobacteria</taxon>
        <taxon>Hyphomicrobiales</taxon>
        <taxon>Amorphaceae</taxon>
        <taxon>Acuticoccus</taxon>
    </lineage>
</organism>
<protein>
    <submittedName>
        <fullName evidence="3">Transporter</fullName>
    </submittedName>
</protein>
<dbReference type="Proteomes" id="UP000249590">
    <property type="component" value="Unassembled WGS sequence"/>
</dbReference>
<evidence type="ECO:0000313" key="3">
    <source>
        <dbReference type="EMBL" id="RAH97231.1"/>
    </source>
</evidence>
<dbReference type="PANTHER" id="PTHR35342:SF5">
    <property type="entry name" value="TRICARBOXYLIC TRANSPORT PROTEIN"/>
    <property type="match status" value="1"/>
</dbReference>
<feature type="domain" description="DUF112" evidence="2">
    <location>
        <begin position="26"/>
        <end position="442"/>
    </location>
</feature>
<feature type="transmembrane region" description="Helical" evidence="1">
    <location>
        <begin position="142"/>
        <end position="163"/>
    </location>
</feature>
<feature type="transmembrane region" description="Helical" evidence="1">
    <location>
        <begin position="417"/>
        <end position="447"/>
    </location>
</feature>
<keyword evidence="1" id="KW-1133">Transmembrane helix</keyword>